<dbReference type="EMBL" id="CP018099">
    <property type="protein sequence ID" value="APF19874.1"/>
    <property type="molecule type" value="Genomic_DNA"/>
</dbReference>
<evidence type="ECO:0000313" key="6">
    <source>
        <dbReference type="Proteomes" id="UP000004671"/>
    </source>
</evidence>
<dbReference type="Gene3D" id="3.40.50.970">
    <property type="match status" value="1"/>
</dbReference>
<dbReference type="InterPro" id="IPR033412">
    <property type="entry name" value="PFOR_II"/>
</dbReference>
<dbReference type="Gene3D" id="3.40.50.920">
    <property type="match status" value="1"/>
</dbReference>
<dbReference type="KEGG" id="caby:Cabys_3126"/>
<evidence type="ECO:0000313" key="4">
    <source>
        <dbReference type="EMBL" id="APF19874.1"/>
    </source>
</evidence>
<accession>H1XPP9</accession>
<dbReference type="SUPFAM" id="SSF52922">
    <property type="entry name" value="TK C-terminal domain-like"/>
    <property type="match status" value="1"/>
</dbReference>
<evidence type="ECO:0000259" key="2">
    <source>
        <dbReference type="Pfam" id="PF01855"/>
    </source>
</evidence>
<name>H1XPP9_CALAY</name>
<dbReference type="PANTHER" id="PTHR43088">
    <property type="entry name" value="SUBUNIT OF PYRUVATE:FLAVODOXIN OXIDOREDUCTASE-RELATED"/>
    <property type="match status" value="1"/>
</dbReference>
<dbReference type="HOGENOM" id="CLU_017038_0_0_0"/>
<dbReference type="CDD" id="cd07034">
    <property type="entry name" value="TPP_PYR_PFOR_IOR-alpha_like"/>
    <property type="match status" value="1"/>
</dbReference>
<dbReference type="Pfam" id="PF17147">
    <property type="entry name" value="PFOR_II"/>
    <property type="match status" value="1"/>
</dbReference>
<reference evidence="5 6" key="1">
    <citation type="submission" date="2011-09" db="EMBL/GenBank/DDBJ databases">
        <title>The permanent draft genome of Caldithrix abyssi DSM 13497.</title>
        <authorList>
            <consortium name="US DOE Joint Genome Institute (JGI-PGF)"/>
            <person name="Lucas S."/>
            <person name="Han J."/>
            <person name="Lapidus A."/>
            <person name="Bruce D."/>
            <person name="Goodwin L."/>
            <person name="Pitluck S."/>
            <person name="Peters L."/>
            <person name="Kyrpides N."/>
            <person name="Mavromatis K."/>
            <person name="Ivanova N."/>
            <person name="Mikhailova N."/>
            <person name="Chertkov O."/>
            <person name="Detter J.C."/>
            <person name="Tapia R."/>
            <person name="Han C."/>
            <person name="Land M."/>
            <person name="Hauser L."/>
            <person name="Markowitz V."/>
            <person name="Cheng J.-F."/>
            <person name="Hugenholtz P."/>
            <person name="Woyke T."/>
            <person name="Wu D."/>
            <person name="Spring S."/>
            <person name="Brambilla E."/>
            <person name="Klenk H.-P."/>
            <person name="Eisen J.A."/>
        </authorList>
    </citation>
    <scope>NUCLEOTIDE SEQUENCE [LARGE SCALE GENOMIC DNA]</scope>
    <source>
        <strain evidence="5 6">DSM 13497</strain>
    </source>
</reference>
<protein>
    <submittedName>
        <fullName evidence="4">Ketoisovalerate ferredoxin oxidoreductase, alpha subunit</fullName>
    </submittedName>
    <submittedName>
        <fullName evidence="5">Pyruvate flavodoxin/ferredoxin oxidoreductase domain protein</fullName>
    </submittedName>
</protein>
<dbReference type="PANTHER" id="PTHR43088:SF1">
    <property type="entry name" value="SUBUNIT OF PYRUVATE:FLAVODOXIN OXIDOREDUCTASE"/>
    <property type="match status" value="1"/>
</dbReference>
<dbReference type="PaxDb" id="880073-Calab_0324"/>
<dbReference type="Proteomes" id="UP000004671">
    <property type="component" value="Chromosome"/>
</dbReference>
<proteinExistence type="predicted"/>
<dbReference type="SUPFAM" id="SSF52518">
    <property type="entry name" value="Thiamin diphosphate-binding fold (THDP-binding)"/>
    <property type="match status" value="1"/>
</dbReference>
<evidence type="ECO:0000313" key="5">
    <source>
        <dbReference type="EMBL" id="EHO39970.1"/>
    </source>
</evidence>
<gene>
    <name evidence="4" type="ORF">Cabys_3126</name>
    <name evidence="5" type="ORF">Calab_0324</name>
</gene>
<dbReference type="NCBIfam" id="NF005507">
    <property type="entry name" value="PRK07119.1"/>
    <property type="match status" value="1"/>
</dbReference>
<dbReference type="InterPro" id="IPR009014">
    <property type="entry name" value="Transketo_C/PFOR_II"/>
</dbReference>
<keyword evidence="1" id="KW-0560">Oxidoreductase</keyword>
<sequence>MGKILVKGNDAIVRGAILAGCRIYFGYPITPASEIAETAAMYLPKVGGTFLQAESEVASINMVYGAASGGVRVMTASSSPGISLKQEGVSYAAGAELPCVIVDIMRGGPGLGNIAPEQSDYNQVVKGGGHGNYKCPVLAPNSAQEMSDFVQLAFDIAEKYRTPVYVIADGYIGQMMEPVEFGEPKTDLPRFDWAVYGDAESKHNLISSIYLEPDELEEHNRKLQRKYAEIEKNEVRFEDFMLDDAEMVLMGYGIVSRVIKTVVEKLREEGFKAGMLRPKTLFPFPKNKIAELADRVNKFLVVEMSNGQMVDDVRLAVNGKCPVEFYGRMGGNVPTMKEVFEHAKKLMEDRG</sequence>
<reference evidence="4 7" key="2">
    <citation type="submission" date="2016-11" db="EMBL/GenBank/DDBJ databases">
        <title>Genomic analysis of Caldithrix abyssi and proposal of a novel bacterial phylum Caldithrichaeota.</title>
        <authorList>
            <person name="Kublanov I."/>
            <person name="Sigalova O."/>
            <person name="Gavrilov S."/>
            <person name="Lebedinsky A."/>
            <person name="Ivanova N."/>
            <person name="Daum C."/>
            <person name="Reddy T."/>
            <person name="Klenk H.P."/>
            <person name="Goker M."/>
            <person name="Reva O."/>
            <person name="Miroshnichenko M."/>
            <person name="Kyprides N."/>
            <person name="Woyke T."/>
            <person name="Gelfand M."/>
        </authorList>
    </citation>
    <scope>NUCLEOTIDE SEQUENCE [LARGE SCALE GENOMIC DNA]</scope>
    <source>
        <strain evidence="4 7">LF13</strain>
    </source>
</reference>
<dbReference type="AlphaFoldDB" id="H1XPP9"/>
<dbReference type="GO" id="GO:0016491">
    <property type="term" value="F:oxidoreductase activity"/>
    <property type="evidence" value="ECO:0007669"/>
    <property type="project" value="UniProtKB-KW"/>
</dbReference>
<dbReference type="Proteomes" id="UP000183868">
    <property type="component" value="Chromosome"/>
</dbReference>
<dbReference type="eggNOG" id="COG0674">
    <property type="taxonomic scope" value="Bacteria"/>
</dbReference>
<dbReference type="InterPro" id="IPR029061">
    <property type="entry name" value="THDP-binding"/>
</dbReference>
<dbReference type="InterPro" id="IPR002880">
    <property type="entry name" value="Pyrv_Fd/Flavodoxin_OxRdtase_N"/>
</dbReference>
<organism evidence="5 6">
    <name type="scientific">Caldithrix abyssi DSM 13497</name>
    <dbReference type="NCBI Taxonomy" id="880073"/>
    <lineage>
        <taxon>Bacteria</taxon>
        <taxon>Pseudomonadati</taxon>
        <taxon>Calditrichota</taxon>
        <taxon>Calditrichia</taxon>
        <taxon>Calditrichales</taxon>
        <taxon>Calditrichaceae</taxon>
        <taxon>Caldithrix</taxon>
    </lineage>
</organism>
<feature type="domain" description="Pyruvate:ferredoxin oxidoreductase core" evidence="3">
    <location>
        <begin position="245"/>
        <end position="339"/>
    </location>
</feature>
<dbReference type="Pfam" id="PF01855">
    <property type="entry name" value="POR_N"/>
    <property type="match status" value="1"/>
</dbReference>
<dbReference type="EMBL" id="CM001402">
    <property type="protein sequence ID" value="EHO39970.1"/>
    <property type="molecule type" value="Genomic_DNA"/>
</dbReference>
<dbReference type="InterPro" id="IPR052368">
    <property type="entry name" value="2-oxoacid_oxidoreductase"/>
</dbReference>
<dbReference type="STRING" id="880073.Cabys_3126"/>
<feature type="domain" description="Pyruvate flavodoxin/ferredoxin oxidoreductase pyrimidine binding" evidence="2">
    <location>
        <begin position="15"/>
        <end position="233"/>
    </location>
</feature>
<dbReference type="OrthoDB" id="9794954at2"/>
<evidence type="ECO:0000313" key="7">
    <source>
        <dbReference type="Proteomes" id="UP000183868"/>
    </source>
</evidence>
<evidence type="ECO:0000259" key="3">
    <source>
        <dbReference type="Pfam" id="PF17147"/>
    </source>
</evidence>
<evidence type="ECO:0000256" key="1">
    <source>
        <dbReference type="ARBA" id="ARBA00023002"/>
    </source>
</evidence>
<keyword evidence="6" id="KW-1185">Reference proteome</keyword>
<keyword evidence="5" id="KW-0670">Pyruvate</keyword>
<dbReference type="RefSeq" id="WP_006926877.1">
    <property type="nucleotide sequence ID" value="NZ_CM001402.1"/>
</dbReference>